<dbReference type="Gene3D" id="3.30.40.10">
    <property type="entry name" value="Zinc/RING finger domain, C3HC4 (zinc finger)"/>
    <property type="match status" value="1"/>
</dbReference>
<evidence type="ECO:0000313" key="2">
    <source>
        <dbReference type="EMBL" id="CAI2368379.1"/>
    </source>
</evidence>
<keyword evidence="3" id="KW-1185">Reference proteome</keyword>
<feature type="transmembrane region" description="Helical" evidence="1">
    <location>
        <begin position="153"/>
        <end position="176"/>
    </location>
</feature>
<keyword evidence="1" id="KW-0812">Transmembrane</keyword>
<comment type="caution">
    <text evidence="2">The sequence shown here is derived from an EMBL/GenBank/DDBJ whole genome shotgun (WGS) entry which is preliminary data.</text>
</comment>
<evidence type="ECO:0008006" key="4">
    <source>
        <dbReference type="Google" id="ProtNLM"/>
    </source>
</evidence>
<feature type="transmembrane region" description="Helical" evidence="1">
    <location>
        <begin position="224"/>
        <end position="245"/>
    </location>
</feature>
<feature type="transmembrane region" description="Helical" evidence="1">
    <location>
        <begin position="197"/>
        <end position="218"/>
    </location>
</feature>
<reference evidence="2" key="1">
    <citation type="submission" date="2023-07" db="EMBL/GenBank/DDBJ databases">
        <authorList>
            <consortium name="AG Swart"/>
            <person name="Singh M."/>
            <person name="Singh A."/>
            <person name="Seah K."/>
            <person name="Emmerich C."/>
        </authorList>
    </citation>
    <scope>NUCLEOTIDE SEQUENCE</scope>
    <source>
        <strain evidence="2">DP1</strain>
    </source>
</reference>
<proteinExistence type="predicted"/>
<feature type="transmembrane region" description="Helical" evidence="1">
    <location>
        <begin position="266"/>
        <end position="287"/>
    </location>
</feature>
<sequence length="437" mass="51319">MGFIDIIIYVGVITYITIAIVGFPVGLIFGAIHSHEKYSESLPQVLMHEPSVPFLKIINSIEPSQMHNLERSLQSTDDLSAWDKFGFEILYMPMNLTFFLAIFVVALNYHHSYSTWVFKWLGVFIYILSFIIIHRDFSLVIFKMAEYGFYPPVHIILFIYFFVVHLCSLCILIFATSLIYDQAKDILYDTCIDRRPLLVYLLLAHIIEGVCIIGSFYIHDYIQFITSNIYVVICQNLFWMPLLLYSLIKRKRLNDVRKGFKSTKEWIGTLCISVHLSFTVNYLYIFTEQSHSIGMKICYLFIFLLIHIILILLYIIHQSFFCGLFYSHYEKQYCNAQIPIRKHYSSSDPRHIQNRHCDYCLNSLADPCLEYLSTEELQSHMYKTLTKNKGTYMSPCLFHIFHPECFMKIYKQLHVCPICDSGFGILVKCEGKYDYLE</sequence>
<dbReference type="EMBL" id="CAMPGE010009514">
    <property type="protein sequence ID" value="CAI2368379.1"/>
    <property type="molecule type" value="Genomic_DNA"/>
</dbReference>
<dbReference type="AlphaFoldDB" id="A0AAD1X9R4"/>
<gene>
    <name evidence="2" type="ORF">ECRASSUSDP1_LOCUS9670</name>
</gene>
<dbReference type="InterPro" id="IPR013083">
    <property type="entry name" value="Znf_RING/FYVE/PHD"/>
</dbReference>
<name>A0AAD1X9R4_EUPCR</name>
<feature type="transmembrane region" description="Helical" evidence="1">
    <location>
        <begin position="89"/>
        <end position="109"/>
    </location>
</feature>
<feature type="transmembrane region" description="Helical" evidence="1">
    <location>
        <begin position="293"/>
        <end position="316"/>
    </location>
</feature>
<feature type="transmembrane region" description="Helical" evidence="1">
    <location>
        <begin position="116"/>
        <end position="133"/>
    </location>
</feature>
<organism evidence="2 3">
    <name type="scientific">Euplotes crassus</name>
    <dbReference type="NCBI Taxonomy" id="5936"/>
    <lineage>
        <taxon>Eukaryota</taxon>
        <taxon>Sar</taxon>
        <taxon>Alveolata</taxon>
        <taxon>Ciliophora</taxon>
        <taxon>Intramacronucleata</taxon>
        <taxon>Spirotrichea</taxon>
        <taxon>Hypotrichia</taxon>
        <taxon>Euplotida</taxon>
        <taxon>Euplotidae</taxon>
        <taxon>Moneuplotes</taxon>
    </lineage>
</organism>
<evidence type="ECO:0000313" key="3">
    <source>
        <dbReference type="Proteomes" id="UP001295684"/>
    </source>
</evidence>
<protein>
    <recommendedName>
        <fullName evidence="4">RING-type domain-containing protein</fullName>
    </recommendedName>
</protein>
<accession>A0AAD1X9R4</accession>
<keyword evidence="1" id="KW-0472">Membrane</keyword>
<evidence type="ECO:0000256" key="1">
    <source>
        <dbReference type="SAM" id="Phobius"/>
    </source>
</evidence>
<keyword evidence="1" id="KW-1133">Transmembrane helix</keyword>
<dbReference type="Proteomes" id="UP001295684">
    <property type="component" value="Unassembled WGS sequence"/>
</dbReference>
<feature type="transmembrane region" description="Helical" evidence="1">
    <location>
        <begin position="7"/>
        <end position="32"/>
    </location>
</feature>